<accession>A0A371FIR4</accession>
<dbReference type="Proteomes" id="UP000257109">
    <property type="component" value="Unassembled WGS sequence"/>
</dbReference>
<dbReference type="PANTHER" id="PTHR48475">
    <property type="entry name" value="RIBONUCLEASE H"/>
    <property type="match status" value="1"/>
</dbReference>
<keyword evidence="3" id="KW-1185">Reference proteome</keyword>
<dbReference type="PANTHER" id="PTHR48475:SF2">
    <property type="entry name" value="RIBONUCLEASE H"/>
    <property type="match status" value="1"/>
</dbReference>
<dbReference type="AlphaFoldDB" id="A0A371FIR4"/>
<comment type="caution">
    <text evidence="2">The sequence shown here is derived from an EMBL/GenBank/DDBJ whole genome shotgun (WGS) entry which is preliminary data.</text>
</comment>
<dbReference type="OrthoDB" id="1430228at2759"/>
<dbReference type="InterPro" id="IPR041588">
    <property type="entry name" value="Integrase_H2C2"/>
</dbReference>
<dbReference type="Gene3D" id="1.10.340.70">
    <property type="match status" value="1"/>
</dbReference>
<dbReference type="Pfam" id="PF17921">
    <property type="entry name" value="Integrase_H2C2"/>
    <property type="match status" value="1"/>
</dbReference>
<feature type="domain" description="Integrase zinc-binding" evidence="1">
    <location>
        <begin position="113"/>
        <end position="163"/>
    </location>
</feature>
<evidence type="ECO:0000313" key="2">
    <source>
        <dbReference type="EMBL" id="RDX78208.1"/>
    </source>
</evidence>
<gene>
    <name evidence="2" type="ORF">CR513_41543</name>
</gene>
<evidence type="ECO:0000313" key="3">
    <source>
        <dbReference type="Proteomes" id="UP000257109"/>
    </source>
</evidence>
<evidence type="ECO:0000259" key="1">
    <source>
        <dbReference type="Pfam" id="PF17921"/>
    </source>
</evidence>
<name>A0A371FIR4_MUCPR</name>
<proteinExistence type="predicted"/>
<dbReference type="EMBL" id="QJKJ01008933">
    <property type="protein sequence ID" value="RDX78208.1"/>
    <property type="molecule type" value="Genomic_DNA"/>
</dbReference>
<organism evidence="2 3">
    <name type="scientific">Mucuna pruriens</name>
    <name type="common">Velvet bean</name>
    <name type="synonym">Dolichos pruriens</name>
    <dbReference type="NCBI Taxonomy" id="157652"/>
    <lineage>
        <taxon>Eukaryota</taxon>
        <taxon>Viridiplantae</taxon>
        <taxon>Streptophyta</taxon>
        <taxon>Embryophyta</taxon>
        <taxon>Tracheophyta</taxon>
        <taxon>Spermatophyta</taxon>
        <taxon>Magnoliopsida</taxon>
        <taxon>eudicotyledons</taxon>
        <taxon>Gunneridae</taxon>
        <taxon>Pentapetalae</taxon>
        <taxon>rosids</taxon>
        <taxon>fabids</taxon>
        <taxon>Fabales</taxon>
        <taxon>Fabaceae</taxon>
        <taxon>Papilionoideae</taxon>
        <taxon>50 kb inversion clade</taxon>
        <taxon>NPAAA clade</taxon>
        <taxon>indigoferoid/millettioid clade</taxon>
        <taxon>Phaseoleae</taxon>
        <taxon>Mucuna</taxon>
    </lineage>
</organism>
<protein>
    <recommendedName>
        <fullName evidence="1">Integrase zinc-binding domain-containing protein</fullName>
    </recommendedName>
</protein>
<sequence length="213" mass="24650">MKIIRPRIPKRFTLLHVPREHNERANLLSKKASTQKNEFNRSVIQETLNSPTIEGVKVCCAANTTMWMDPIVDYLQKDEVLADPQESKKHRRKVLKRGFSYPLLRCSDLQEVKYTMKEVHEGVYGTHIGGRALANKIARVRYYWLTLKRDCTKFVKRCDKFQRFIDLHKAPPKLLHSVTSPWPLPYVGSRYLGSFSISHGIGQIPHSSCGLLY</sequence>
<reference evidence="2" key="1">
    <citation type="submission" date="2018-05" db="EMBL/GenBank/DDBJ databases">
        <title>Draft genome of Mucuna pruriens seed.</title>
        <authorList>
            <person name="Nnadi N.E."/>
            <person name="Vos R."/>
            <person name="Hasami M.H."/>
            <person name="Devisetty U.K."/>
            <person name="Aguiy J.C."/>
        </authorList>
    </citation>
    <scope>NUCLEOTIDE SEQUENCE [LARGE SCALE GENOMIC DNA]</scope>
    <source>
        <strain evidence="2">JCA_2017</strain>
    </source>
</reference>
<feature type="non-terminal residue" evidence="2">
    <location>
        <position position="1"/>
    </location>
</feature>